<dbReference type="Proteomes" id="UP001189429">
    <property type="component" value="Unassembled WGS sequence"/>
</dbReference>
<evidence type="ECO:0000313" key="1">
    <source>
        <dbReference type="EMBL" id="CAK0909635.1"/>
    </source>
</evidence>
<evidence type="ECO:0000313" key="2">
    <source>
        <dbReference type="Proteomes" id="UP001189429"/>
    </source>
</evidence>
<accession>A0ABN9YFS7</accession>
<gene>
    <name evidence="1" type="ORF">PCOR1329_LOCUS83995</name>
</gene>
<protein>
    <submittedName>
        <fullName evidence="1">Uncharacterized protein</fullName>
    </submittedName>
</protein>
<comment type="caution">
    <text evidence="1">The sequence shown here is derived from an EMBL/GenBank/DDBJ whole genome shotgun (WGS) entry which is preliminary data.</text>
</comment>
<dbReference type="EMBL" id="CAUYUJ010022231">
    <property type="protein sequence ID" value="CAK0909635.1"/>
    <property type="molecule type" value="Genomic_DNA"/>
</dbReference>
<keyword evidence="2" id="KW-1185">Reference proteome</keyword>
<reference evidence="1" key="1">
    <citation type="submission" date="2023-10" db="EMBL/GenBank/DDBJ databases">
        <authorList>
            <person name="Chen Y."/>
            <person name="Shah S."/>
            <person name="Dougan E. K."/>
            <person name="Thang M."/>
            <person name="Chan C."/>
        </authorList>
    </citation>
    <scope>NUCLEOTIDE SEQUENCE [LARGE SCALE GENOMIC DNA]</scope>
</reference>
<name>A0ABN9YFS7_9DINO</name>
<organism evidence="1 2">
    <name type="scientific">Prorocentrum cordatum</name>
    <dbReference type="NCBI Taxonomy" id="2364126"/>
    <lineage>
        <taxon>Eukaryota</taxon>
        <taxon>Sar</taxon>
        <taxon>Alveolata</taxon>
        <taxon>Dinophyceae</taxon>
        <taxon>Prorocentrales</taxon>
        <taxon>Prorocentraceae</taxon>
        <taxon>Prorocentrum</taxon>
    </lineage>
</organism>
<proteinExistence type="predicted"/>
<sequence length="142" mass="15008">MECAVAREEAGCVVHWLPSMDSRPGEAWGASELRAEGIAEGLALEMPLGAPTGPDGQPDVAQELTLGADPRAVNAHSAAVDESARDEARAGAAATGCEVAEVRDGADPRGCCGVDHLHDDVEEQQPLVRPPRIVLDPLWRRR</sequence>